<feature type="signal peptide" evidence="2">
    <location>
        <begin position="1"/>
        <end position="30"/>
    </location>
</feature>
<evidence type="ECO:0000256" key="1">
    <source>
        <dbReference type="SAM" id="MobiDB-lite"/>
    </source>
</evidence>
<dbReference type="Gene3D" id="2.80.10.50">
    <property type="match status" value="1"/>
</dbReference>
<keyword evidence="5" id="KW-1185">Reference proteome</keyword>
<dbReference type="PANTHER" id="PTHR31263:SF44">
    <property type="entry name" value="OS04G0481200 PROTEIN"/>
    <property type="match status" value="1"/>
</dbReference>
<dbReference type="Proteomes" id="UP000092600">
    <property type="component" value="Unassembled WGS sequence"/>
</dbReference>
<dbReference type="RefSeq" id="XP_020082742.1">
    <property type="nucleotide sequence ID" value="XM_020227153.1"/>
</dbReference>
<feature type="compositionally biased region" description="Basic and acidic residues" evidence="1">
    <location>
        <begin position="39"/>
        <end position="48"/>
    </location>
</feature>
<dbReference type="OrthoDB" id="1729224at2759"/>
<dbReference type="GeneID" id="109706361"/>
<evidence type="ECO:0000313" key="5">
    <source>
        <dbReference type="Proteomes" id="UP000515123"/>
    </source>
</evidence>
<reference evidence="3 4" key="1">
    <citation type="journal article" date="2016" name="DNA Res.">
        <title>The draft genome of MD-2 pineapple using hybrid error correction of long reads.</title>
        <authorList>
            <person name="Redwan R.M."/>
            <person name="Saidin A."/>
            <person name="Kumar S.V."/>
        </authorList>
    </citation>
    <scope>NUCLEOTIDE SEQUENCE [LARGE SCALE GENOMIC DNA]</scope>
    <source>
        <strain evidence="4">cv. MD2</strain>
        <tissue evidence="3">Leaf</tissue>
    </source>
</reference>
<reference evidence="6" key="2">
    <citation type="submission" date="2025-04" db="UniProtKB">
        <authorList>
            <consortium name="RefSeq"/>
        </authorList>
    </citation>
    <scope>IDENTIFICATION</scope>
    <source>
        <tissue evidence="6">Leaf</tissue>
    </source>
</reference>
<evidence type="ECO:0000313" key="3">
    <source>
        <dbReference type="EMBL" id="OAY78102.1"/>
    </source>
</evidence>
<dbReference type="AlphaFoldDB" id="A0A199VLQ0"/>
<feature type="region of interest" description="Disordered" evidence="1">
    <location>
        <begin position="39"/>
        <end position="64"/>
    </location>
</feature>
<organism evidence="3 4">
    <name type="scientific">Ananas comosus</name>
    <name type="common">Pineapple</name>
    <name type="synonym">Ananas ananas</name>
    <dbReference type="NCBI Taxonomy" id="4615"/>
    <lineage>
        <taxon>Eukaryota</taxon>
        <taxon>Viridiplantae</taxon>
        <taxon>Streptophyta</taxon>
        <taxon>Embryophyta</taxon>
        <taxon>Tracheophyta</taxon>
        <taxon>Spermatophyta</taxon>
        <taxon>Magnoliopsida</taxon>
        <taxon>Liliopsida</taxon>
        <taxon>Poales</taxon>
        <taxon>Bromeliaceae</taxon>
        <taxon>Bromelioideae</taxon>
        <taxon>Ananas</taxon>
    </lineage>
</organism>
<sequence length="199" mass="22370">MELFNSPVIPLLLIIISSHLILLQHSTVTALDHSLQPKEEHKQLKGEDFSPYPFHRHRRPRPRGKIYHPLTDQCVLRSNLANQLKLGPCSQSDSWYYTPQKFLTVQGTYYCLQAVGTGQPVQLSIICDPSDSQWSVLRTPFRRTHLSTVISDGTVVCLDVDSKNVIVSNPCRVAGNPQAGTQWFMLIKQYNVVASTVGS</sequence>
<keyword evidence="2" id="KW-0732">Signal</keyword>
<dbReference type="Proteomes" id="UP000515123">
    <property type="component" value="Unplaced"/>
</dbReference>
<dbReference type="PANTHER" id="PTHR31263">
    <property type="entry name" value="CELLULASE FAMILY PROTEIN (AFU_ORTHOLOGUE AFUA_5G14560)"/>
    <property type="match status" value="1"/>
</dbReference>
<evidence type="ECO:0000313" key="6">
    <source>
        <dbReference type="RefSeq" id="XP_020082742.1"/>
    </source>
</evidence>
<evidence type="ECO:0000313" key="4">
    <source>
        <dbReference type="Proteomes" id="UP000092600"/>
    </source>
</evidence>
<dbReference type="InterPro" id="IPR035992">
    <property type="entry name" value="Ricin_B-like_lectins"/>
</dbReference>
<feature type="compositionally biased region" description="Basic residues" evidence="1">
    <location>
        <begin position="54"/>
        <end position="64"/>
    </location>
</feature>
<dbReference type="SUPFAM" id="SSF50370">
    <property type="entry name" value="Ricin B-like lectins"/>
    <property type="match status" value="1"/>
</dbReference>
<gene>
    <name evidence="6" type="primary">LOC109706361</name>
    <name evidence="3" type="ORF">ACMD2_06960</name>
</gene>
<name>A0A199VLQ0_ANACO</name>
<evidence type="ECO:0000256" key="2">
    <source>
        <dbReference type="SAM" id="SignalP"/>
    </source>
</evidence>
<protein>
    <submittedName>
        <fullName evidence="6">Uncharacterized protein LOC109706361</fullName>
    </submittedName>
</protein>
<dbReference type="EMBL" id="LSRQ01001366">
    <property type="protein sequence ID" value="OAY78102.1"/>
    <property type="molecule type" value="Genomic_DNA"/>
</dbReference>
<proteinExistence type="predicted"/>
<dbReference type="STRING" id="4615.A0A199VLQ0"/>
<feature type="chain" id="PRO_5044554571" evidence="2">
    <location>
        <begin position="31"/>
        <end position="199"/>
    </location>
</feature>
<accession>A0A199VLQ0</accession>